<accession>A0A9N9KN87</accession>
<dbReference type="Proteomes" id="UP000696280">
    <property type="component" value="Unassembled WGS sequence"/>
</dbReference>
<evidence type="ECO:0000313" key="4">
    <source>
        <dbReference type="Proteomes" id="UP000696280"/>
    </source>
</evidence>
<dbReference type="AlphaFoldDB" id="A0A9N9KN87"/>
<keyword evidence="2" id="KW-0472">Membrane</keyword>
<reference evidence="3" key="1">
    <citation type="submission" date="2021-07" db="EMBL/GenBank/DDBJ databases">
        <authorList>
            <person name="Durling M."/>
        </authorList>
    </citation>
    <scope>NUCLEOTIDE SEQUENCE</scope>
</reference>
<keyword evidence="2" id="KW-0812">Transmembrane</keyword>
<protein>
    <submittedName>
        <fullName evidence="3">Uncharacterized protein</fullName>
    </submittedName>
</protein>
<evidence type="ECO:0000256" key="2">
    <source>
        <dbReference type="SAM" id="Phobius"/>
    </source>
</evidence>
<feature type="compositionally biased region" description="Acidic residues" evidence="1">
    <location>
        <begin position="182"/>
        <end position="196"/>
    </location>
</feature>
<evidence type="ECO:0000256" key="1">
    <source>
        <dbReference type="SAM" id="MobiDB-lite"/>
    </source>
</evidence>
<feature type="compositionally biased region" description="Basic and acidic residues" evidence="1">
    <location>
        <begin position="166"/>
        <end position="181"/>
    </location>
</feature>
<gene>
    <name evidence="3" type="ORF">HYFRA_00008304</name>
</gene>
<feature type="transmembrane region" description="Helical" evidence="2">
    <location>
        <begin position="16"/>
        <end position="35"/>
    </location>
</feature>
<keyword evidence="4" id="KW-1185">Reference proteome</keyword>
<dbReference type="EMBL" id="CAJVRL010000035">
    <property type="protein sequence ID" value="CAG8950071.1"/>
    <property type="molecule type" value="Genomic_DNA"/>
</dbReference>
<proteinExistence type="predicted"/>
<sequence>MRHLIGPKLSSLPDRVLTAVPTLYLLTTIAIFLFIDDHSAMPTAAVAIGDILLTSTTAVVCAAAIAANGCFGLLLAFAAFHCLFMVAEHTNIVWDHSRYEEDHPYDSQPEAYDEEDDVGDTGGWGQITVETRVEEVVFMDDGDDSNMWGRAEVQEEEIDGGDEGNQDTKKENEPTRDHDGDVEMTEADDNDREEESVVAIINFDEEDLYDA</sequence>
<feature type="transmembrane region" description="Helical" evidence="2">
    <location>
        <begin position="47"/>
        <end position="67"/>
    </location>
</feature>
<organism evidence="3 4">
    <name type="scientific">Hymenoscyphus fraxineus</name>
    <dbReference type="NCBI Taxonomy" id="746836"/>
    <lineage>
        <taxon>Eukaryota</taxon>
        <taxon>Fungi</taxon>
        <taxon>Dikarya</taxon>
        <taxon>Ascomycota</taxon>
        <taxon>Pezizomycotina</taxon>
        <taxon>Leotiomycetes</taxon>
        <taxon>Helotiales</taxon>
        <taxon>Helotiaceae</taxon>
        <taxon>Hymenoscyphus</taxon>
    </lineage>
</organism>
<dbReference type="OrthoDB" id="10413968at2759"/>
<feature type="region of interest" description="Disordered" evidence="1">
    <location>
        <begin position="141"/>
        <end position="211"/>
    </location>
</feature>
<evidence type="ECO:0000313" key="3">
    <source>
        <dbReference type="EMBL" id="CAG8950071.1"/>
    </source>
</evidence>
<name>A0A9N9KN87_9HELO</name>
<keyword evidence="2" id="KW-1133">Transmembrane helix</keyword>
<feature type="compositionally biased region" description="Acidic residues" evidence="1">
    <location>
        <begin position="154"/>
        <end position="165"/>
    </location>
</feature>
<comment type="caution">
    <text evidence="3">The sequence shown here is derived from an EMBL/GenBank/DDBJ whole genome shotgun (WGS) entry which is preliminary data.</text>
</comment>